<protein>
    <recommendedName>
        <fullName evidence="5">DUF1254 domain-containing protein</fullName>
    </recommendedName>
</protein>
<sequence length="482" mass="54039">MKKILLSFLSVFLLTACNNNQTNNADKSDNSNTAGTEFKPANIKEQILYQRAVEAAVWGMPAVNFQLMYDALAKINGNYNQVAIWPKLLDWKNQTLTPNPDVIYLMPFFNTEKVGPVVLEIPPADNGVFNGSVMTYWQNAIEDVGPGGVDKGKGGKYLFLPPGYDKSKIPAGYIPLQSDTYRGYALLRSVLKSGSAADVAAAVAYSKRIKVYPLSEASKNPTTVFIDASNNVYDSNIRYDHTFYETLNSIVQTEPWLTRDRVMIDPLKTLGIQRGKSFAPDARTKEILTQAVKTAKEWLLYNYEITPPFYKDTHWFFPADEDNIKSVKSQYSISEIYPIDNRAVCYMIAFFSAKHLGESQFYLMQIVDKDGNPLDGNSTYKVNVPANVPVKQYWSMTVYNRDTHTFIRNQKRAGRSSQSPGLKTNSDGSVDLYFGPAPPASGESNWVPTDPKGKFEILARFYGPTPALGDQSWKLTDLEKVK</sequence>
<evidence type="ECO:0000259" key="1">
    <source>
        <dbReference type="Pfam" id="PF06742"/>
    </source>
</evidence>
<proteinExistence type="predicted"/>
<accession>A0A226I883</accession>
<dbReference type="EMBL" id="MUHA01000006">
    <property type="protein sequence ID" value="OXB01842.1"/>
    <property type="molecule type" value="Genomic_DNA"/>
</dbReference>
<dbReference type="InterPro" id="IPR010679">
    <property type="entry name" value="DUF1254"/>
</dbReference>
<dbReference type="Pfam" id="PF06742">
    <property type="entry name" value="DUF1214"/>
    <property type="match status" value="1"/>
</dbReference>
<dbReference type="SUPFAM" id="SSF160935">
    <property type="entry name" value="VPA0735-like"/>
    <property type="match status" value="1"/>
</dbReference>
<evidence type="ECO:0000313" key="3">
    <source>
        <dbReference type="EMBL" id="OXB01842.1"/>
    </source>
</evidence>
<dbReference type="InterPro" id="IPR037049">
    <property type="entry name" value="DUF1214_C_sf"/>
</dbReference>
<dbReference type="Gene3D" id="1.10.3360.10">
    <property type="entry name" value="VPA0735-like domain"/>
    <property type="match status" value="1"/>
</dbReference>
<dbReference type="PANTHER" id="PTHR36509:SF3">
    <property type="entry name" value="SIGNAL PEPTIDE PROTEIN"/>
    <property type="match status" value="1"/>
</dbReference>
<dbReference type="Gene3D" id="2.60.120.600">
    <property type="entry name" value="Domain of unknown function DUF1214, C-terminal domain"/>
    <property type="match status" value="1"/>
</dbReference>
<evidence type="ECO:0000259" key="2">
    <source>
        <dbReference type="Pfam" id="PF06863"/>
    </source>
</evidence>
<dbReference type="PANTHER" id="PTHR36509">
    <property type="entry name" value="BLL3101 PROTEIN"/>
    <property type="match status" value="1"/>
</dbReference>
<evidence type="ECO:0000313" key="4">
    <source>
        <dbReference type="Proteomes" id="UP000198336"/>
    </source>
</evidence>
<comment type="caution">
    <text evidence="3">The sequence shown here is derived from an EMBL/GenBank/DDBJ whole genome shotgun (WGS) entry which is preliminary data.</text>
</comment>
<name>A0A226I883_9FLAO</name>
<feature type="domain" description="DUF1214" evidence="1">
    <location>
        <begin position="360"/>
        <end position="465"/>
    </location>
</feature>
<evidence type="ECO:0008006" key="5">
    <source>
        <dbReference type="Google" id="ProtNLM"/>
    </source>
</evidence>
<dbReference type="Pfam" id="PF06863">
    <property type="entry name" value="DUF1254"/>
    <property type="match status" value="1"/>
</dbReference>
<gene>
    <name evidence="3" type="ORF">B0A75_05220</name>
</gene>
<dbReference type="InterPro" id="IPR037050">
    <property type="entry name" value="DUF1254_sf"/>
</dbReference>
<dbReference type="AlphaFoldDB" id="A0A226I883"/>
<dbReference type="Gene3D" id="2.60.40.1610">
    <property type="entry name" value="Domain of unknown function DUF1254"/>
    <property type="match status" value="1"/>
</dbReference>
<dbReference type="RefSeq" id="WP_089053236.1">
    <property type="nucleotide sequence ID" value="NZ_MUHA01000006.1"/>
</dbReference>
<dbReference type="PROSITE" id="PS51257">
    <property type="entry name" value="PROKAR_LIPOPROTEIN"/>
    <property type="match status" value="1"/>
</dbReference>
<organism evidence="3 4">
    <name type="scientific">Flavobacterium oncorhynchi</name>
    <dbReference type="NCBI Taxonomy" id="728056"/>
    <lineage>
        <taxon>Bacteria</taxon>
        <taxon>Pseudomonadati</taxon>
        <taxon>Bacteroidota</taxon>
        <taxon>Flavobacteriia</taxon>
        <taxon>Flavobacteriales</taxon>
        <taxon>Flavobacteriaceae</taxon>
        <taxon>Flavobacterium</taxon>
    </lineage>
</organism>
<reference evidence="3 4" key="1">
    <citation type="submission" date="2016-11" db="EMBL/GenBank/DDBJ databases">
        <title>Whole genomes of Flavobacteriaceae.</title>
        <authorList>
            <person name="Stine C."/>
            <person name="Li C."/>
            <person name="Tadesse D."/>
        </authorList>
    </citation>
    <scope>NUCLEOTIDE SEQUENCE [LARGE SCALE GENOMIC DNA]</scope>
    <source>
        <strain evidence="3 4">CCUG 59446</strain>
    </source>
</reference>
<dbReference type="Proteomes" id="UP000198336">
    <property type="component" value="Unassembled WGS sequence"/>
</dbReference>
<keyword evidence="4" id="KW-1185">Reference proteome</keyword>
<feature type="domain" description="DUF1254" evidence="2">
    <location>
        <begin position="80"/>
        <end position="213"/>
    </location>
</feature>
<dbReference type="InterPro" id="IPR010621">
    <property type="entry name" value="DUF1214"/>
</dbReference>